<accession>A0ABP0GWR6</accession>
<organism evidence="1 2">
    <name type="scientific">Clavelina lepadiformis</name>
    <name type="common">Light-bulb sea squirt</name>
    <name type="synonym">Ascidia lepadiformis</name>
    <dbReference type="NCBI Taxonomy" id="159417"/>
    <lineage>
        <taxon>Eukaryota</taxon>
        <taxon>Metazoa</taxon>
        <taxon>Chordata</taxon>
        <taxon>Tunicata</taxon>
        <taxon>Ascidiacea</taxon>
        <taxon>Aplousobranchia</taxon>
        <taxon>Clavelinidae</taxon>
        <taxon>Clavelina</taxon>
    </lineage>
</organism>
<comment type="caution">
    <text evidence="1">The sequence shown here is derived from an EMBL/GenBank/DDBJ whole genome shotgun (WGS) entry which is preliminary data.</text>
</comment>
<sequence length="398" mass="45222">MYRILRLRGKHPSVDFNMFTDHRAYGNSFNSSNNNDDEDTLIQSKRKKSENLSKDNYRMSLDQYVSSFLDWRQKWTQVPRIIIVSCKSDNPTGRKFAELTSEIYGVIQQYTPKDTIVIMLRSPICCPATTFKACCHVDTLLFSSVAQSSVSVMAWQTLNVKLEKKVLLRSLQKFLINQEDLKLLLFFYDISSKHNITRWIKSTFCSFLKDKLKAHRSAVVLGCALHDKHGIKYPSTCGNKFFTLMGNTLNSSDLPEKKFKNGSFLCLALNGKSVNTASVHLDYAVRTLDGLSAKLRLLKESTADIIKKLSVTSFGIMIGCVNRMHDSLWYEDSEEYETVEAPIEINAFQKEFPGMPLLVMHGFGEVGNSFNLLNNSQVLESARLFHSASTIFTIVSFT</sequence>
<reference evidence="1 2" key="1">
    <citation type="submission" date="2024-02" db="EMBL/GenBank/DDBJ databases">
        <authorList>
            <person name="Daric V."/>
            <person name="Darras S."/>
        </authorList>
    </citation>
    <scope>NUCLEOTIDE SEQUENCE [LARGE SCALE GENOMIC DNA]</scope>
</reference>
<evidence type="ECO:0000313" key="1">
    <source>
        <dbReference type="EMBL" id="CAK8695084.1"/>
    </source>
</evidence>
<proteinExistence type="predicted"/>
<gene>
    <name evidence="1" type="ORF">CVLEPA_LOCUS28374</name>
</gene>
<keyword evidence="2" id="KW-1185">Reference proteome</keyword>
<protein>
    <submittedName>
        <fullName evidence="1">Uncharacterized protein</fullName>
    </submittedName>
</protein>
<name>A0ABP0GWR6_CLALP</name>
<evidence type="ECO:0000313" key="2">
    <source>
        <dbReference type="Proteomes" id="UP001642483"/>
    </source>
</evidence>
<dbReference type="Proteomes" id="UP001642483">
    <property type="component" value="Unassembled WGS sequence"/>
</dbReference>
<dbReference type="EMBL" id="CAWYQH010000141">
    <property type="protein sequence ID" value="CAK8695084.1"/>
    <property type="molecule type" value="Genomic_DNA"/>
</dbReference>